<accession>A0A2S1GSX9</accession>
<dbReference type="RefSeq" id="YP_009801037.1">
    <property type="nucleotide sequence ID" value="NC_047962.1"/>
</dbReference>
<name>A0A2S1GSX9_9CAUD</name>
<protein>
    <submittedName>
        <fullName evidence="1">Uncharacterized protein</fullName>
    </submittedName>
</protein>
<dbReference type="EMBL" id="MH059633">
    <property type="protein sequence ID" value="AWD92456.1"/>
    <property type="molecule type" value="Genomic_DNA"/>
</dbReference>
<keyword evidence="2" id="KW-1185">Reference proteome</keyword>
<dbReference type="KEGG" id="vg:54991544"/>
<dbReference type="GeneID" id="54991544"/>
<sequence>MKAPDERSLLTQKFGIIATSTDAPAKRNPEMTVDQLIEKLMAEKNKGRGNLQVRHRDLGNTQKEIYERIDCVDIGEGLNGETIITLD</sequence>
<evidence type="ECO:0000313" key="1">
    <source>
        <dbReference type="EMBL" id="AWD92456.1"/>
    </source>
</evidence>
<organism evidence="1 2">
    <name type="scientific">Xanthomonas phage Carpasina</name>
    <dbReference type="NCBI Taxonomy" id="2163636"/>
    <lineage>
        <taxon>Viruses</taxon>
        <taxon>Duplodnaviria</taxon>
        <taxon>Heunggongvirae</taxon>
        <taxon>Uroviricota</taxon>
        <taxon>Caudoviricetes</taxon>
        <taxon>Lindbergviridae</taxon>
        <taxon>Carpasinavirus</taxon>
        <taxon>Carpasinavirus carpasina</taxon>
    </lineage>
</organism>
<proteinExistence type="predicted"/>
<evidence type="ECO:0000313" key="2">
    <source>
        <dbReference type="Proteomes" id="UP000246901"/>
    </source>
</evidence>
<reference evidence="1 2" key="1">
    <citation type="submission" date="2018-03" db="EMBL/GenBank/DDBJ databases">
        <title>Phage therapy in agriculture - a green tech approach to combat plant pathogenic bacteria.</title>
        <authorList>
            <person name="Carstens A.B."/>
            <person name="Djurhuus A.M."/>
            <person name="Hansen L.H."/>
        </authorList>
    </citation>
    <scope>NUCLEOTIDE SEQUENCE [LARGE SCALE GENOMIC DNA]</scope>
</reference>
<dbReference type="Proteomes" id="UP000246901">
    <property type="component" value="Segment"/>
</dbReference>